<gene>
    <name evidence="2" type="ORF">GGR21_000292</name>
</gene>
<evidence type="ECO:0000259" key="1">
    <source>
        <dbReference type="Pfam" id="PF13004"/>
    </source>
</evidence>
<comment type="caution">
    <text evidence="2">The sequence shown here is derived from an EMBL/GenBank/DDBJ whole genome shotgun (WGS) entry which is preliminary data.</text>
</comment>
<feature type="domain" description="BACON" evidence="1">
    <location>
        <begin position="68"/>
        <end position="126"/>
    </location>
</feature>
<dbReference type="EMBL" id="JACIEP010000001">
    <property type="protein sequence ID" value="MBB4034407.1"/>
    <property type="molecule type" value="Genomic_DNA"/>
</dbReference>
<accession>A0A840CEJ7</accession>
<reference evidence="2 3" key="1">
    <citation type="submission" date="2020-08" db="EMBL/GenBank/DDBJ databases">
        <title>Genomic Encyclopedia of Type Strains, Phase IV (KMG-IV): sequencing the most valuable type-strain genomes for metagenomic binning, comparative biology and taxonomic classification.</title>
        <authorList>
            <person name="Goeker M."/>
        </authorList>
    </citation>
    <scope>NUCLEOTIDE SEQUENCE [LARGE SCALE GENOMIC DNA]</scope>
    <source>
        <strain evidence="2 3">DSM 104969</strain>
    </source>
</reference>
<dbReference type="InterPro" id="IPR013783">
    <property type="entry name" value="Ig-like_fold"/>
</dbReference>
<dbReference type="Gene3D" id="2.160.20.110">
    <property type="match status" value="1"/>
</dbReference>
<dbReference type="Proteomes" id="UP000555103">
    <property type="component" value="Unassembled WGS sequence"/>
</dbReference>
<protein>
    <recommendedName>
        <fullName evidence="1">BACON domain-containing protein</fullName>
    </recommendedName>
</protein>
<dbReference type="RefSeq" id="WP_183305347.1">
    <property type="nucleotide sequence ID" value="NZ_JACIEP010000001.1"/>
</dbReference>
<dbReference type="InterPro" id="IPR024361">
    <property type="entry name" value="BACON"/>
</dbReference>
<organism evidence="2 3">
    <name type="scientific">Dysgonomonas hofstadii</name>
    <dbReference type="NCBI Taxonomy" id="637886"/>
    <lineage>
        <taxon>Bacteria</taxon>
        <taxon>Pseudomonadati</taxon>
        <taxon>Bacteroidota</taxon>
        <taxon>Bacteroidia</taxon>
        <taxon>Bacteroidales</taxon>
        <taxon>Dysgonomonadaceae</taxon>
        <taxon>Dysgonomonas</taxon>
    </lineage>
</organism>
<sequence>MKNKYSKLVVTVLTAVCFMGCQEDGIIYPEANAEVAATYLNLDELSQSTIQVQGVEGSHILKVKSDEKWTLSSSQAWCSPSDTEGFKYSQISLSFSENSWNEPRTAILTFVINETQEEKKVTVEQEASETTFATDVPELQYNIGGGEKSIELQTNAVEWEVEIIDEATNAPATWCSVTPATGKGKTTLKITAGSNATNVLRKAKLVFTAADKSLSVPIIQVEKLDAPVVNLEDNDAFLLSWDEITGVDGYKLKYITSLGENTIDIPSGTISYDLNLIDWNGYVGMISVQLFSYANVGGGAISQMGSEVINVHNLFDDASGNGGEYSEYIITKPRHLRNVNKYLDKHYKQTADIDLANVDFSPICADLVANVYTGNFTGVYDAAKGSIVDANTKRSSEQYKIKNWTLSKGSNSNCGLFANIGTEGIVRNVSIENAVITGKAKVGAIAGSCLGKVISCHTIGSSNISTSATTDTEIHLGGIVGYLTEKGEVSYCSNAATIDGSAGCVGGVVGMVMRDANNAPAISYCINSGNVVCNNKSPLGGVVGSMGGTAGTDPIKVTTCINIGNVSGSQANNQVAGIVGRAVVDTEISQSYNAGSITAAGSAAGIIGRMGGNSATIRDCYNAGSIKSTGTVTNGNSNAAGILATCTVAAAGTMTIENCHNTGNMETANGASQYNGLFHRTDGKISQITMKSCFTLNEGSKSQSNSSDSYISGGSSNYKNLSVSDMKNTSSFTGWDFSTIWKMGSEYPTLQALSK</sequence>
<dbReference type="Pfam" id="PF13004">
    <property type="entry name" value="BACON"/>
    <property type="match status" value="2"/>
</dbReference>
<dbReference type="Gene3D" id="2.60.40.10">
    <property type="entry name" value="Immunoglobulins"/>
    <property type="match status" value="2"/>
</dbReference>
<feature type="domain" description="BACON" evidence="1">
    <location>
        <begin position="170"/>
        <end position="220"/>
    </location>
</feature>
<evidence type="ECO:0000313" key="3">
    <source>
        <dbReference type="Proteomes" id="UP000555103"/>
    </source>
</evidence>
<keyword evidence="3" id="KW-1185">Reference proteome</keyword>
<dbReference type="AlphaFoldDB" id="A0A840CEJ7"/>
<dbReference type="CDD" id="cd14948">
    <property type="entry name" value="BACON"/>
    <property type="match status" value="2"/>
</dbReference>
<proteinExistence type="predicted"/>
<evidence type="ECO:0000313" key="2">
    <source>
        <dbReference type="EMBL" id="MBB4034407.1"/>
    </source>
</evidence>
<name>A0A840CEJ7_9BACT</name>